<dbReference type="GO" id="GO:0005739">
    <property type="term" value="C:mitochondrion"/>
    <property type="evidence" value="ECO:0007669"/>
    <property type="project" value="TreeGrafter"/>
</dbReference>
<proteinExistence type="predicted"/>
<dbReference type="GO" id="GO:0006954">
    <property type="term" value="P:inflammatory response"/>
    <property type="evidence" value="ECO:0007669"/>
    <property type="project" value="TreeGrafter"/>
</dbReference>
<reference evidence="1 2" key="2">
    <citation type="submission" date="2019-01" db="EMBL/GenBank/DDBJ databases">
        <title>A chromosome length genome reference of the Java medaka (oryzias javanicus).</title>
        <authorList>
            <person name="Herpin A."/>
            <person name="Takehana Y."/>
            <person name="Naruse K."/>
            <person name="Ansai S."/>
            <person name="Kawaguchi M."/>
        </authorList>
    </citation>
    <scope>NUCLEOTIDE SEQUENCE [LARGE SCALE GENOMIC DNA]</scope>
    <source>
        <strain evidence="1">RS831</strain>
        <tissue evidence="1">Whole body</tissue>
    </source>
</reference>
<dbReference type="Proteomes" id="UP000283210">
    <property type="component" value="Chromosome 5"/>
</dbReference>
<dbReference type="GO" id="GO:0051881">
    <property type="term" value="P:regulation of mitochondrial membrane potential"/>
    <property type="evidence" value="ECO:0007669"/>
    <property type="project" value="TreeGrafter"/>
</dbReference>
<protein>
    <recommendedName>
        <fullName evidence="3">Tumor suppressor candidate 2</fullName>
    </recommendedName>
</protein>
<evidence type="ECO:0000313" key="2">
    <source>
        <dbReference type="Proteomes" id="UP000283210"/>
    </source>
</evidence>
<reference evidence="1 2" key="1">
    <citation type="submission" date="2018-11" db="EMBL/GenBank/DDBJ databases">
        <authorList>
            <person name="Lopez-Roques C."/>
            <person name="Donnadieu C."/>
            <person name="Bouchez O."/>
            <person name="Klopp C."/>
            <person name="Cabau C."/>
            <person name="Zahm M."/>
        </authorList>
    </citation>
    <scope>NUCLEOTIDE SEQUENCE [LARGE SCALE GENOMIC DNA]</scope>
    <source>
        <strain evidence="1">RS831</strain>
        <tissue evidence="1">Whole body</tissue>
    </source>
</reference>
<organism evidence="1 2">
    <name type="scientific">Oryzias javanicus</name>
    <name type="common">Javanese ricefish</name>
    <name type="synonym">Aplocheilus javanicus</name>
    <dbReference type="NCBI Taxonomy" id="123683"/>
    <lineage>
        <taxon>Eukaryota</taxon>
        <taxon>Metazoa</taxon>
        <taxon>Chordata</taxon>
        <taxon>Craniata</taxon>
        <taxon>Vertebrata</taxon>
        <taxon>Euteleostomi</taxon>
        <taxon>Actinopterygii</taxon>
        <taxon>Neopterygii</taxon>
        <taxon>Teleostei</taxon>
        <taxon>Neoteleostei</taxon>
        <taxon>Acanthomorphata</taxon>
        <taxon>Ovalentaria</taxon>
        <taxon>Atherinomorphae</taxon>
        <taxon>Beloniformes</taxon>
        <taxon>Adrianichthyidae</taxon>
        <taxon>Oryziinae</taxon>
        <taxon>Oryzias</taxon>
    </lineage>
</organism>
<dbReference type="PANTHER" id="PTHR15453">
    <property type="entry name" value="TUMOR SUPPRESSOR CANDIDATE 2"/>
    <property type="match status" value="1"/>
</dbReference>
<sequence>MGISSRLPVFSKNFSHLRSNHHSLPVLPEKLAPPSLYSSGDDLAKDGNEQTLARARSFPGATPFVFTRRSSMFFDEDGDLAHEFYEETIVTKNGRKKAKLKKIQKNLTPQGIIKLDHPCIHVDFPVILCET</sequence>
<dbReference type="PANTHER" id="PTHR15453:SF10">
    <property type="entry name" value="TUMOR SUPPRESSOR CANDIDATE 2"/>
    <property type="match status" value="1"/>
</dbReference>
<gene>
    <name evidence="1" type="ORF">OJAV_G00047830</name>
</gene>
<keyword evidence="2" id="KW-1185">Reference proteome</keyword>
<evidence type="ECO:0000313" key="1">
    <source>
        <dbReference type="EMBL" id="RVE73210.1"/>
    </source>
</evidence>
<dbReference type="AlphaFoldDB" id="A0A437DEL4"/>
<evidence type="ECO:0008006" key="3">
    <source>
        <dbReference type="Google" id="ProtNLM"/>
    </source>
</evidence>
<dbReference type="EMBL" id="CM012441">
    <property type="protein sequence ID" value="RVE73210.1"/>
    <property type="molecule type" value="Genomic_DNA"/>
</dbReference>
<dbReference type="InterPro" id="IPR029393">
    <property type="entry name" value="FUS1"/>
</dbReference>
<dbReference type="Pfam" id="PF15000">
    <property type="entry name" value="TUSC2"/>
    <property type="match status" value="1"/>
</dbReference>
<name>A0A437DEL4_ORYJA</name>
<accession>A0A437DEL4</accession>
<dbReference type="OrthoDB" id="9025707at2759"/>